<accession>A0A6J4U2P3</accession>
<dbReference type="EMBL" id="CADCWF010000029">
    <property type="protein sequence ID" value="CAA9538819.1"/>
    <property type="molecule type" value="Genomic_DNA"/>
</dbReference>
<evidence type="ECO:0000313" key="1">
    <source>
        <dbReference type="EMBL" id="CAA9538819.1"/>
    </source>
</evidence>
<sequence>DGEGARAPFGGCALPVSESARARRRRRAVDHRLGLLVLVRRPTEV</sequence>
<dbReference type="AlphaFoldDB" id="A0A6J4U2P3"/>
<feature type="non-terminal residue" evidence="1">
    <location>
        <position position="45"/>
    </location>
</feature>
<feature type="non-terminal residue" evidence="1">
    <location>
        <position position="1"/>
    </location>
</feature>
<proteinExistence type="predicted"/>
<protein>
    <submittedName>
        <fullName evidence="1">Uncharacterized protein</fullName>
    </submittedName>
</protein>
<reference evidence="1" key="1">
    <citation type="submission" date="2020-02" db="EMBL/GenBank/DDBJ databases">
        <authorList>
            <person name="Meier V. D."/>
        </authorList>
    </citation>
    <scope>NUCLEOTIDE SEQUENCE</scope>
    <source>
        <strain evidence="1">AVDCRST_MAG59</strain>
    </source>
</reference>
<gene>
    <name evidence="1" type="ORF">AVDCRST_MAG59-611</name>
</gene>
<name>A0A6J4U2P3_9BACT</name>
<organism evidence="1">
    <name type="scientific">uncultured Thermomicrobiales bacterium</name>
    <dbReference type="NCBI Taxonomy" id="1645740"/>
    <lineage>
        <taxon>Bacteria</taxon>
        <taxon>Pseudomonadati</taxon>
        <taxon>Thermomicrobiota</taxon>
        <taxon>Thermomicrobia</taxon>
        <taxon>Thermomicrobiales</taxon>
        <taxon>environmental samples</taxon>
    </lineage>
</organism>